<reference evidence="2 3" key="1">
    <citation type="submission" date="2014-06" db="EMBL/GenBank/DDBJ databases">
        <title>Functional and comparative genomic analyses of the Drosophila gut microbiota identify candidate symbiosis factors.</title>
        <authorList>
            <person name="Newell P.D."/>
            <person name="Chaston J.M."/>
            <person name="Douglas A.E."/>
        </authorList>
    </citation>
    <scope>NUCLEOTIDE SEQUENCE [LARGE SCALE GENOMIC DNA]</scope>
    <source>
        <strain evidence="2 3">DmCS_006</strain>
    </source>
</reference>
<dbReference type="STRING" id="104102.AtDm6_3523"/>
<dbReference type="EMBL" id="JOKM01000122">
    <property type="protein sequence ID" value="KGB20744.1"/>
    <property type="molecule type" value="Genomic_DNA"/>
</dbReference>
<protein>
    <submittedName>
        <fullName evidence="2">Uncharacterized protein</fullName>
    </submittedName>
</protein>
<evidence type="ECO:0000313" key="2">
    <source>
        <dbReference type="EMBL" id="KGB20744.1"/>
    </source>
</evidence>
<sequence>MWLEQVDRNAAPKRAGFAGQPSPLTRPSSPDRPSDFLINQPYLLYSPP</sequence>
<evidence type="ECO:0000256" key="1">
    <source>
        <dbReference type="SAM" id="MobiDB-lite"/>
    </source>
</evidence>
<evidence type="ECO:0000313" key="3">
    <source>
        <dbReference type="Proteomes" id="UP000029448"/>
    </source>
</evidence>
<accession>A0A094YJI2</accession>
<organism evidence="2 3">
    <name type="scientific">Acetobacter tropicalis</name>
    <dbReference type="NCBI Taxonomy" id="104102"/>
    <lineage>
        <taxon>Bacteria</taxon>
        <taxon>Pseudomonadati</taxon>
        <taxon>Pseudomonadota</taxon>
        <taxon>Alphaproteobacteria</taxon>
        <taxon>Acetobacterales</taxon>
        <taxon>Acetobacteraceae</taxon>
        <taxon>Acetobacter</taxon>
    </lineage>
</organism>
<name>A0A094YJI2_9PROT</name>
<gene>
    <name evidence="2" type="ORF">AtDm6_3523</name>
</gene>
<dbReference type="PATRIC" id="fig|104102.7.peg.3471"/>
<keyword evidence="3" id="KW-1185">Reference proteome</keyword>
<proteinExistence type="predicted"/>
<dbReference type="AlphaFoldDB" id="A0A094YJI2"/>
<comment type="caution">
    <text evidence="2">The sequence shown here is derived from an EMBL/GenBank/DDBJ whole genome shotgun (WGS) entry which is preliminary data.</text>
</comment>
<feature type="region of interest" description="Disordered" evidence="1">
    <location>
        <begin position="1"/>
        <end position="40"/>
    </location>
</feature>
<dbReference type="Proteomes" id="UP000029448">
    <property type="component" value="Unassembled WGS sequence"/>
</dbReference>